<keyword evidence="2 3" id="KW-0040">ANK repeat</keyword>
<proteinExistence type="predicted"/>
<gene>
    <name evidence="4" type="ORF">AAG570_006908</name>
</gene>
<sequence>ILLGAGANPNRTQTFSKTPLHNAVLHNKLEFAKLLLKYKANPNSVDCFDQTPLYISVIASPYPAMTKLLLKAGAHPNFRFKNQMPLLSVAILHAFNTKHLKAISYLIKYGAKINETDMKKETALHKAAFRGSAQLVQFLAKHRANIHAKNVFRKEPLDLAKLHRNHEAANELKLLAELEEEQEIMELFEDNK</sequence>
<dbReference type="InterPro" id="IPR036770">
    <property type="entry name" value="Ankyrin_rpt-contain_sf"/>
</dbReference>
<dbReference type="Proteomes" id="UP001558652">
    <property type="component" value="Unassembled WGS sequence"/>
</dbReference>
<dbReference type="SUPFAM" id="SSF48403">
    <property type="entry name" value="Ankyrin repeat"/>
    <property type="match status" value="1"/>
</dbReference>
<feature type="repeat" description="ANK" evidence="3">
    <location>
        <begin position="15"/>
        <end position="47"/>
    </location>
</feature>
<evidence type="ECO:0000313" key="5">
    <source>
        <dbReference type="Proteomes" id="UP001558652"/>
    </source>
</evidence>
<comment type="caution">
    <text evidence="4">The sequence shown here is derived from an EMBL/GenBank/DDBJ whole genome shotgun (WGS) entry which is preliminary data.</text>
</comment>
<dbReference type="PROSITE" id="PS50088">
    <property type="entry name" value="ANK_REPEAT"/>
    <property type="match status" value="2"/>
</dbReference>
<evidence type="ECO:0000256" key="3">
    <source>
        <dbReference type="PROSITE-ProRule" id="PRU00023"/>
    </source>
</evidence>
<dbReference type="InterPro" id="IPR002110">
    <property type="entry name" value="Ankyrin_rpt"/>
</dbReference>
<dbReference type="EMBL" id="JBFDAA010000002">
    <property type="protein sequence ID" value="KAL1139931.1"/>
    <property type="molecule type" value="Genomic_DNA"/>
</dbReference>
<dbReference type="SMART" id="SM00248">
    <property type="entry name" value="ANK"/>
    <property type="match status" value="4"/>
</dbReference>
<dbReference type="AlphaFoldDB" id="A0ABD0YVF7"/>
<feature type="repeat" description="ANK" evidence="3">
    <location>
        <begin position="119"/>
        <end position="151"/>
    </location>
</feature>
<evidence type="ECO:0000256" key="1">
    <source>
        <dbReference type="ARBA" id="ARBA00022737"/>
    </source>
</evidence>
<dbReference type="PROSITE" id="PS50297">
    <property type="entry name" value="ANK_REP_REGION"/>
    <property type="match status" value="2"/>
</dbReference>
<evidence type="ECO:0000256" key="2">
    <source>
        <dbReference type="ARBA" id="ARBA00023043"/>
    </source>
</evidence>
<keyword evidence="1" id="KW-0677">Repeat</keyword>
<feature type="non-terminal residue" evidence="4">
    <location>
        <position position="1"/>
    </location>
</feature>
<name>A0ABD0YVF7_9HEMI</name>
<reference evidence="4 5" key="1">
    <citation type="submission" date="2024-07" db="EMBL/GenBank/DDBJ databases">
        <title>Chromosome-level genome assembly of the water stick insect Ranatra chinensis (Heteroptera: Nepidae).</title>
        <authorList>
            <person name="Liu X."/>
        </authorList>
    </citation>
    <scope>NUCLEOTIDE SEQUENCE [LARGE SCALE GENOMIC DNA]</scope>
    <source>
        <strain evidence="4">Cailab_2021Rc</strain>
        <tissue evidence="4">Muscle</tissue>
    </source>
</reference>
<dbReference type="Gene3D" id="1.25.40.20">
    <property type="entry name" value="Ankyrin repeat-containing domain"/>
    <property type="match status" value="1"/>
</dbReference>
<protein>
    <recommendedName>
        <fullName evidence="6">Ankyrin repeat domain-containing protein</fullName>
    </recommendedName>
</protein>
<dbReference type="PANTHER" id="PTHR24171:SF9">
    <property type="entry name" value="ANKYRIN REPEAT DOMAIN-CONTAINING PROTEIN 39"/>
    <property type="match status" value="1"/>
</dbReference>
<dbReference type="PANTHER" id="PTHR24171">
    <property type="entry name" value="ANKYRIN REPEAT DOMAIN-CONTAINING PROTEIN 39-RELATED"/>
    <property type="match status" value="1"/>
</dbReference>
<evidence type="ECO:0008006" key="6">
    <source>
        <dbReference type="Google" id="ProtNLM"/>
    </source>
</evidence>
<evidence type="ECO:0000313" key="4">
    <source>
        <dbReference type="EMBL" id="KAL1139931.1"/>
    </source>
</evidence>
<keyword evidence="5" id="KW-1185">Reference proteome</keyword>
<dbReference type="Pfam" id="PF12796">
    <property type="entry name" value="Ank_2"/>
    <property type="match status" value="2"/>
</dbReference>
<organism evidence="4 5">
    <name type="scientific">Ranatra chinensis</name>
    <dbReference type="NCBI Taxonomy" id="642074"/>
    <lineage>
        <taxon>Eukaryota</taxon>
        <taxon>Metazoa</taxon>
        <taxon>Ecdysozoa</taxon>
        <taxon>Arthropoda</taxon>
        <taxon>Hexapoda</taxon>
        <taxon>Insecta</taxon>
        <taxon>Pterygota</taxon>
        <taxon>Neoptera</taxon>
        <taxon>Paraneoptera</taxon>
        <taxon>Hemiptera</taxon>
        <taxon>Heteroptera</taxon>
        <taxon>Panheteroptera</taxon>
        <taxon>Nepomorpha</taxon>
        <taxon>Nepidae</taxon>
        <taxon>Ranatrinae</taxon>
        <taxon>Ranatra</taxon>
    </lineage>
</organism>
<accession>A0ABD0YVF7</accession>